<dbReference type="PROSITE" id="PS50263">
    <property type="entry name" value="CN_HYDROLASE"/>
    <property type="match status" value="1"/>
</dbReference>
<dbReference type="Pfam" id="PF00795">
    <property type="entry name" value="CN_hydrolase"/>
    <property type="match status" value="1"/>
</dbReference>
<dbReference type="InterPro" id="IPR003010">
    <property type="entry name" value="C-N_Hydrolase"/>
</dbReference>
<dbReference type="PANTHER" id="PTHR23088:SF50">
    <property type="entry name" value="HYDROLASE YHCX"/>
    <property type="match status" value="1"/>
</dbReference>
<proteinExistence type="predicted"/>
<evidence type="ECO:0000313" key="3">
    <source>
        <dbReference type="Proteomes" id="UP001165498"/>
    </source>
</evidence>
<accession>A0ABT1QRA0</accession>
<name>A0ABT1QRA0_9GAMM</name>
<keyword evidence="2" id="KW-0378">Hydrolase</keyword>
<reference evidence="2" key="1">
    <citation type="submission" date="2022-07" db="EMBL/GenBank/DDBJ databases">
        <title>Tahibacter sp., a new gammaproteobacterium isolated from the silt sample collected at pig farm.</title>
        <authorList>
            <person name="Chen H."/>
        </authorList>
    </citation>
    <scope>NUCLEOTIDE SEQUENCE</scope>
    <source>
        <strain evidence="2">P2K</strain>
    </source>
</reference>
<gene>
    <name evidence="2" type="ORF">NM961_08900</name>
</gene>
<comment type="caution">
    <text evidence="2">The sequence shown here is derived from an EMBL/GenBank/DDBJ whole genome shotgun (WGS) entry which is preliminary data.</text>
</comment>
<dbReference type="SUPFAM" id="SSF56317">
    <property type="entry name" value="Carbon-nitrogen hydrolase"/>
    <property type="match status" value="1"/>
</dbReference>
<dbReference type="EMBL" id="JANFQO010000006">
    <property type="protein sequence ID" value="MCQ4164827.1"/>
    <property type="molecule type" value="Genomic_DNA"/>
</dbReference>
<dbReference type="CDD" id="cd07574">
    <property type="entry name" value="nitrilase_Rim1_like"/>
    <property type="match status" value="1"/>
</dbReference>
<feature type="domain" description="CN hydrolase" evidence="1">
    <location>
        <begin position="1"/>
        <end position="259"/>
    </location>
</feature>
<dbReference type="Proteomes" id="UP001165498">
    <property type="component" value="Unassembled WGS sequence"/>
</dbReference>
<dbReference type="PANTHER" id="PTHR23088">
    <property type="entry name" value="NITRILASE-RELATED"/>
    <property type="match status" value="1"/>
</dbReference>
<keyword evidence="3" id="KW-1185">Reference proteome</keyword>
<protein>
    <submittedName>
        <fullName evidence="2">Carbon-nitrogen hydrolase family protein</fullName>
    </submittedName>
</protein>
<dbReference type="RefSeq" id="WP_255913773.1">
    <property type="nucleotide sequence ID" value="NZ_JANFQO010000006.1"/>
</dbReference>
<dbReference type="GO" id="GO:0016787">
    <property type="term" value="F:hydrolase activity"/>
    <property type="evidence" value="ECO:0007669"/>
    <property type="project" value="UniProtKB-KW"/>
</dbReference>
<evidence type="ECO:0000259" key="1">
    <source>
        <dbReference type="PROSITE" id="PS50263"/>
    </source>
</evidence>
<evidence type="ECO:0000313" key="2">
    <source>
        <dbReference type="EMBL" id="MCQ4164827.1"/>
    </source>
</evidence>
<dbReference type="InterPro" id="IPR036526">
    <property type="entry name" value="C-N_Hydrolase_sf"/>
</dbReference>
<sequence length="291" mass="31099">MRVAAAQWPIQAPADFDAFARRLRAELEGVAAQGAQLAVLPEYLALELAGAFAADVRGDFTASLAALQDLYAGWTHLFAALARDCGLHLLAGTFLLRQPNGRYRNRAELFAPDGRRWFQDKLTLTGFERAAGVIEAGDSLQVFDTALGRIGVNICYDSEFPLYARRQYEAGARLLLVPSCTDTAAGATRVRVGCQARALENQCHVVQSVTAGEAAWSPALDSNTGRAAVYAPSDRGLPDDGVVAIAAPDVIWVCADIDAGRLDEVRREGQVANAADWESQLRPGVAAAVVS</sequence>
<organism evidence="2 3">
    <name type="scientific">Tahibacter harae</name>
    <dbReference type="NCBI Taxonomy" id="2963937"/>
    <lineage>
        <taxon>Bacteria</taxon>
        <taxon>Pseudomonadati</taxon>
        <taxon>Pseudomonadota</taxon>
        <taxon>Gammaproteobacteria</taxon>
        <taxon>Lysobacterales</taxon>
        <taxon>Rhodanobacteraceae</taxon>
        <taxon>Tahibacter</taxon>
    </lineage>
</organism>
<dbReference type="Gene3D" id="3.60.110.10">
    <property type="entry name" value="Carbon-nitrogen hydrolase"/>
    <property type="match status" value="1"/>
</dbReference>